<dbReference type="InterPro" id="IPR003715">
    <property type="entry name" value="Poly_export_N"/>
</dbReference>
<dbReference type="OrthoDB" id="9798876at2"/>
<name>A0A2P7BP95_9HYPH</name>
<keyword evidence="6" id="KW-1185">Reference proteome</keyword>
<protein>
    <submittedName>
        <fullName evidence="5">Sugar ABC transporter substrate-binding protein</fullName>
    </submittedName>
</protein>
<dbReference type="Gene3D" id="3.30.1950.10">
    <property type="entry name" value="wza like domain"/>
    <property type="match status" value="1"/>
</dbReference>
<feature type="domain" description="AprE-like long alpha-helical hairpin" evidence="4">
    <location>
        <begin position="154"/>
        <end position="332"/>
    </location>
</feature>
<dbReference type="InterPro" id="IPR058781">
    <property type="entry name" value="HH_AprE-like"/>
</dbReference>
<dbReference type="InterPro" id="IPR049712">
    <property type="entry name" value="Poly_export"/>
</dbReference>
<reference evidence="6" key="1">
    <citation type="submission" date="2017-11" db="EMBL/GenBank/DDBJ databases">
        <authorList>
            <person name="Kuznetsova I."/>
            <person name="Sazanova A."/>
            <person name="Chirak E."/>
            <person name="Safronova V."/>
            <person name="Willems A."/>
        </authorList>
    </citation>
    <scope>NUCLEOTIDE SEQUENCE [LARGE SCALE GENOMIC DNA]</scope>
    <source>
        <strain evidence="6">STM 196</strain>
    </source>
</reference>
<proteinExistence type="predicted"/>
<organism evidence="5 6">
    <name type="scientific">Phyllobacterium brassicacearum</name>
    <dbReference type="NCBI Taxonomy" id="314235"/>
    <lineage>
        <taxon>Bacteria</taxon>
        <taxon>Pseudomonadati</taxon>
        <taxon>Pseudomonadota</taxon>
        <taxon>Alphaproteobacteria</taxon>
        <taxon>Hyphomicrobiales</taxon>
        <taxon>Phyllobacteriaceae</taxon>
        <taxon>Phyllobacterium</taxon>
    </lineage>
</organism>
<feature type="domain" description="Polysaccharide export protein N-terminal" evidence="3">
    <location>
        <begin position="11"/>
        <end position="97"/>
    </location>
</feature>
<evidence type="ECO:0000259" key="4">
    <source>
        <dbReference type="Pfam" id="PF25994"/>
    </source>
</evidence>
<gene>
    <name evidence="5" type="ORF">CU102_14395</name>
</gene>
<keyword evidence="1" id="KW-0732">Signal</keyword>
<dbReference type="AlphaFoldDB" id="A0A2P7BP95"/>
<dbReference type="PANTHER" id="PTHR33619">
    <property type="entry name" value="POLYSACCHARIDE EXPORT PROTEIN GFCE-RELATED"/>
    <property type="match status" value="1"/>
</dbReference>
<evidence type="ECO:0000313" key="5">
    <source>
        <dbReference type="EMBL" id="PSH68255.1"/>
    </source>
</evidence>
<dbReference type="Pfam" id="PF25994">
    <property type="entry name" value="HH_AprE"/>
    <property type="match status" value="1"/>
</dbReference>
<accession>A0A2P7BP95</accession>
<dbReference type="EMBL" id="PGGO01000010">
    <property type="protein sequence ID" value="PSH68255.1"/>
    <property type="molecule type" value="Genomic_DNA"/>
</dbReference>
<evidence type="ECO:0000256" key="2">
    <source>
        <dbReference type="SAM" id="Coils"/>
    </source>
</evidence>
<evidence type="ECO:0000313" key="6">
    <source>
        <dbReference type="Proteomes" id="UP000241444"/>
    </source>
</evidence>
<evidence type="ECO:0000259" key="3">
    <source>
        <dbReference type="Pfam" id="PF02563"/>
    </source>
</evidence>
<dbReference type="Proteomes" id="UP000241444">
    <property type="component" value="Unassembled WGS sequence"/>
</dbReference>
<evidence type="ECO:0000256" key="1">
    <source>
        <dbReference type="ARBA" id="ARBA00022729"/>
    </source>
</evidence>
<feature type="coiled-coil region" evidence="2">
    <location>
        <begin position="215"/>
        <end position="249"/>
    </location>
</feature>
<comment type="caution">
    <text evidence="5">The sequence shown here is derived from an EMBL/GenBank/DDBJ whole genome shotgun (WGS) entry which is preliminary data.</text>
</comment>
<dbReference type="Pfam" id="PF02563">
    <property type="entry name" value="Poly_export"/>
    <property type="match status" value="1"/>
</dbReference>
<sequence>MLQLLFASGASAADYKLGPMDKVNVKVVQWQTAEGTFREWPAITNTYMINASGSLSLPFAGEVQAAGKTTQQVAAEIAHSVQQKLGLIDLPEASVEVLEFRPVFVSGVVQIPGKYPFEPEMTVLKVVSLAGGMRRSTDEGQRFERDFFNAEGSYVVLVAERNRLLATLARIKAELENAGSIITPSELADDPQADALMSAEKEIMSSRTDSVKLQLSALDELKTLYEAEIVSLEKKMVVQNRQMELAKNELASIGSLADRGLVVNSRLMDLKTSVADMQGKLLDLDTASLRAKQEVNKARRDATDLENDRKAELAIENRTTQAALDENNLKLAMYKKLMAEALVNAPEAAGLAAGGAAAPVMRFSIVRSANGKTQEIAAQENTVLVPGDVVKVAVARNPS</sequence>
<keyword evidence="2" id="KW-0175">Coiled coil</keyword>
<dbReference type="PANTHER" id="PTHR33619:SF3">
    <property type="entry name" value="POLYSACCHARIDE EXPORT PROTEIN GFCE-RELATED"/>
    <property type="match status" value="1"/>
</dbReference>
<dbReference type="GO" id="GO:0015159">
    <property type="term" value="F:polysaccharide transmembrane transporter activity"/>
    <property type="evidence" value="ECO:0007669"/>
    <property type="project" value="InterPro"/>
</dbReference>